<evidence type="ECO:0000259" key="2">
    <source>
        <dbReference type="Pfam" id="PF22741"/>
    </source>
</evidence>
<protein>
    <submittedName>
        <fullName evidence="3">Protein tyrosine phosphatase family protein</fullName>
    </submittedName>
</protein>
<dbReference type="EMBL" id="JACOFZ010000001">
    <property type="protein sequence ID" value="MBC3880671.1"/>
    <property type="molecule type" value="Genomic_DNA"/>
</dbReference>
<feature type="signal peptide" evidence="1">
    <location>
        <begin position="1"/>
        <end position="21"/>
    </location>
</feature>
<dbReference type="SUPFAM" id="SSF52799">
    <property type="entry name" value="(Phosphotyrosine protein) phosphatases II"/>
    <property type="match status" value="1"/>
</dbReference>
<dbReference type="CDD" id="cd14503">
    <property type="entry name" value="PTP-bact"/>
    <property type="match status" value="1"/>
</dbReference>
<sequence>MNISKTLFASIALSVSMTTFAQTELNIKARNVVAISENLVTAGQPTAESLAGLSKLGFKAVINLAPPTAPDAVANEAQIVSDQGMSFVNIPVQWTNPTEADFLSFVEAMKRFQGQKVLVHCQANMRASAMTFLYRVIVAKENPALAYETVLKVWAPKDQWKELINSQLQKANIAFEIK</sequence>
<dbReference type="Gene3D" id="3.90.190.10">
    <property type="entry name" value="Protein tyrosine phosphatase superfamily"/>
    <property type="match status" value="1"/>
</dbReference>
<reference evidence="3" key="1">
    <citation type="submission" date="2020-08" db="EMBL/GenBank/DDBJ databases">
        <title>Novel species isolated from subtropical streams in China.</title>
        <authorList>
            <person name="Lu H."/>
        </authorList>
    </citation>
    <scope>NUCLEOTIDE SEQUENCE</scope>
    <source>
        <strain evidence="3">LX22W</strain>
    </source>
</reference>
<feature type="domain" description="DSP-PTPase phosphatase fused to NAD+ Kinase" evidence="2">
    <location>
        <begin position="38"/>
        <end position="142"/>
    </location>
</feature>
<accession>A0A923HMS7</accession>
<evidence type="ECO:0000313" key="3">
    <source>
        <dbReference type="EMBL" id="MBC3880671.1"/>
    </source>
</evidence>
<proteinExistence type="predicted"/>
<name>A0A923HMS7_9BURK</name>
<dbReference type="InterPro" id="IPR055214">
    <property type="entry name" value="PTP-NADK"/>
</dbReference>
<organism evidence="3 4">
    <name type="scientific">Undibacterium nitidum</name>
    <dbReference type="NCBI Taxonomy" id="2762298"/>
    <lineage>
        <taxon>Bacteria</taxon>
        <taxon>Pseudomonadati</taxon>
        <taxon>Pseudomonadota</taxon>
        <taxon>Betaproteobacteria</taxon>
        <taxon>Burkholderiales</taxon>
        <taxon>Oxalobacteraceae</taxon>
        <taxon>Undibacterium</taxon>
    </lineage>
</organism>
<keyword evidence="1" id="KW-0732">Signal</keyword>
<dbReference type="RefSeq" id="WP_186914841.1">
    <property type="nucleotide sequence ID" value="NZ_JACOFZ010000001.1"/>
</dbReference>
<comment type="caution">
    <text evidence="3">The sequence shown here is derived from an EMBL/GenBank/DDBJ whole genome shotgun (WGS) entry which is preliminary data.</text>
</comment>
<evidence type="ECO:0000313" key="4">
    <source>
        <dbReference type="Proteomes" id="UP000627446"/>
    </source>
</evidence>
<gene>
    <name evidence="3" type="ORF">H8K36_04745</name>
</gene>
<dbReference type="InterPro" id="IPR029021">
    <property type="entry name" value="Prot-tyrosine_phosphatase-like"/>
</dbReference>
<evidence type="ECO:0000256" key="1">
    <source>
        <dbReference type="SAM" id="SignalP"/>
    </source>
</evidence>
<dbReference type="Proteomes" id="UP000627446">
    <property type="component" value="Unassembled WGS sequence"/>
</dbReference>
<feature type="chain" id="PRO_5038002236" evidence="1">
    <location>
        <begin position="22"/>
        <end position="178"/>
    </location>
</feature>
<dbReference type="Pfam" id="PF22741">
    <property type="entry name" value="PTP-NADK"/>
    <property type="match status" value="1"/>
</dbReference>
<keyword evidence="4" id="KW-1185">Reference proteome</keyword>
<dbReference type="AlphaFoldDB" id="A0A923HMS7"/>